<dbReference type="GO" id="GO:0030170">
    <property type="term" value="F:pyridoxal phosphate binding"/>
    <property type="evidence" value="ECO:0007669"/>
    <property type="project" value="UniProtKB-UniRule"/>
</dbReference>
<dbReference type="NCBIfam" id="TIGR00508">
    <property type="entry name" value="bioA"/>
    <property type="match status" value="1"/>
</dbReference>
<keyword evidence="9" id="KW-0963">Cytoplasm</keyword>
<comment type="function">
    <text evidence="9">Catalyzes the transfer of the alpha-amino group from S-adenosyl-L-methionine (SAM) to 7-keto-8-aminopelargonic acid (KAPA) to form 7,8-diaminopelargonic acid (DAPA). It is the only aminotransferase known to utilize SAM as an amino donor.</text>
</comment>
<dbReference type="PANTHER" id="PTHR42684:SF3">
    <property type="entry name" value="ADENOSYLMETHIONINE-8-AMINO-7-OXONONANOATE AMINOTRANSFERASE"/>
    <property type="match status" value="1"/>
</dbReference>
<feature type="binding site" evidence="9">
    <location>
        <begin position="166"/>
        <end position="167"/>
    </location>
    <ligand>
        <name>pyridoxal 5'-phosphate</name>
        <dbReference type="ChEBI" id="CHEBI:597326"/>
    </ligand>
</feature>
<keyword evidence="5 9" id="KW-0949">S-adenosyl-L-methionine</keyword>
<comment type="caution">
    <text evidence="10">The sequence shown here is derived from an EMBL/GenBank/DDBJ whole genome shotgun (WGS) entry which is preliminary data.</text>
</comment>
<organism evidence="10 11">
    <name type="scientific">Stigmatella aurantiaca (strain DW4/3-1)</name>
    <dbReference type="NCBI Taxonomy" id="378806"/>
    <lineage>
        <taxon>Bacteria</taxon>
        <taxon>Pseudomonadati</taxon>
        <taxon>Myxococcota</taxon>
        <taxon>Myxococcia</taxon>
        <taxon>Myxococcales</taxon>
        <taxon>Cystobacterineae</taxon>
        <taxon>Archangiaceae</taxon>
        <taxon>Stigmatella</taxon>
    </lineage>
</organism>
<dbReference type="Proteomes" id="UP000032702">
    <property type="component" value="Unassembled WGS sequence"/>
</dbReference>
<evidence type="ECO:0000256" key="4">
    <source>
        <dbReference type="ARBA" id="ARBA00022679"/>
    </source>
</evidence>
<dbReference type="InterPro" id="IPR005815">
    <property type="entry name" value="BioA"/>
</dbReference>
<dbReference type="UniPathway" id="UPA00078">
    <property type="reaction ID" value="UER00160"/>
</dbReference>
<dbReference type="InterPro" id="IPR015421">
    <property type="entry name" value="PyrdxlP-dep_Trfase_major"/>
</dbReference>
<evidence type="ECO:0000256" key="7">
    <source>
        <dbReference type="ARBA" id="ARBA00022898"/>
    </source>
</evidence>
<dbReference type="HAMAP" id="MF_00834">
    <property type="entry name" value="BioA"/>
    <property type="match status" value="1"/>
</dbReference>
<name>Q08X16_STIAD</name>
<dbReference type="GO" id="GO:0004015">
    <property type="term" value="F:adenosylmethionine-8-amino-7-oxononanoate transaminase activity"/>
    <property type="evidence" value="ECO:0007669"/>
    <property type="project" value="UniProtKB-UniRule"/>
</dbReference>
<evidence type="ECO:0000256" key="1">
    <source>
        <dbReference type="ARBA" id="ARBA00001933"/>
    </source>
</evidence>
<dbReference type="Pfam" id="PF00202">
    <property type="entry name" value="Aminotran_3"/>
    <property type="match status" value="1"/>
</dbReference>
<gene>
    <name evidence="9 10" type="primary">bioA</name>
    <name evidence="10" type="ORF">STIAU_3177</name>
</gene>
<feature type="modified residue" description="N6-(pyridoxal phosphate)lysine" evidence="9">
    <location>
        <position position="325"/>
    </location>
</feature>
<dbReference type="GO" id="GO:0005737">
    <property type="term" value="C:cytoplasm"/>
    <property type="evidence" value="ECO:0007669"/>
    <property type="project" value="UniProtKB-SubCell"/>
</dbReference>
<dbReference type="CDD" id="cd00610">
    <property type="entry name" value="OAT_like"/>
    <property type="match status" value="1"/>
</dbReference>
<comment type="caution">
    <text evidence="9">Lacks conserved residue(s) required for the propagation of feature annotation.</text>
</comment>
<evidence type="ECO:0000313" key="11">
    <source>
        <dbReference type="Proteomes" id="UP000032702"/>
    </source>
</evidence>
<keyword evidence="7 9" id="KW-0663">Pyridoxal phosphate</keyword>
<dbReference type="InterPro" id="IPR015424">
    <property type="entry name" value="PyrdxlP-dep_Trfase"/>
</dbReference>
<dbReference type="EC" id="2.6.1.62" evidence="9"/>
<feature type="binding site" evidence="9">
    <location>
        <begin position="359"/>
        <end position="360"/>
    </location>
    <ligand>
        <name>pyridoxal 5'-phosphate</name>
        <dbReference type="ChEBI" id="CHEBI:597326"/>
    </ligand>
</feature>
<evidence type="ECO:0000256" key="9">
    <source>
        <dbReference type="HAMAP-Rule" id="MF_00834"/>
    </source>
</evidence>
<dbReference type="InterPro" id="IPR015422">
    <property type="entry name" value="PyrdxlP-dep_Trfase_small"/>
</dbReference>
<dbReference type="FunFam" id="3.40.640.10:FF:000004">
    <property type="entry name" value="Acetylornithine aminotransferase"/>
    <property type="match status" value="1"/>
</dbReference>
<dbReference type="Gene3D" id="3.90.1150.10">
    <property type="entry name" value="Aspartate Aminotransferase, domain 1"/>
    <property type="match status" value="1"/>
</dbReference>
<feature type="binding site" evidence="9">
    <location>
        <position position="447"/>
    </location>
    <ligand>
        <name>substrate</name>
    </ligand>
</feature>
<dbReference type="PROSITE" id="PS00600">
    <property type="entry name" value="AA_TRANSFER_CLASS_3"/>
    <property type="match status" value="1"/>
</dbReference>
<comment type="pathway">
    <text evidence="2 9">Cofactor biosynthesis; biotin biosynthesis; 7,8-diaminononanoate from 8-amino-7-oxononanoate (SAM route): step 1/1.</text>
</comment>
<dbReference type="PATRIC" id="fig|378806.16.peg.4057"/>
<evidence type="ECO:0000256" key="3">
    <source>
        <dbReference type="ARBA" id="ARBA00022576"/>
    </source>
</evidence>
<keyword evidence="4 9" id="KW-0808">Transferase</keyword>
<dbReference type="Gene3D" id="3.40.640.10">
    <property type="entry name" value="Type I PLP-dependent aspartate aminotransferase-like (Major domain)"/>
    <property type="match status" value="1"/>
</dbReference>
<comment type="subcellular location">
    <subcellularLocation>
        <location evidence="9">Cytoplasm</location>
    </subcellularLocation>
</comment>
<dbReference type="EMBL" id="AAMD01000095">
    <property type="protein sequence ID" value="EAU65043.1"/>
    <property type="molecule type" value="Genomic_DNA"/>
</dbReference>
<dbReference type="PIRSF" id="PIRSF000521">
    <property type="entry name" value="Transaminase_4ab_Lys_Orn"/>
    <property type="match status" value="1"/>
</dbReference>
<dbReference type="PANTHER" id="PTHR42684">
    <property type="entry name" value="ADENOSYLMETHIONINE-8-AMINO-7-OXONONANOATE AMINOTRANSFERASE"/>
    <property type="match status" value="1"/>
</dbReference>
<dbReference type="AlphaFoldDB" id="Q08X16"/>
<dbReference type="SUPFAM" id="SSF53383">
    <property type="entry name" value="PLP-dependent transferases"/>
    <property type="match status" value="1"/>
</dbReference>
<feature type="binding site" evidence="9">
    <location>
        <position position="96"/>
    </location>
    <ligand>
        <name>substrate</name>
    </ligand>
</feature>
<comment type="cofactor">
    <cofactor evidence="1 9">
        <name>pyridoxal 5'-phosphate</name>
        <dbReference type="ChEBI" id="CHEBI:597326"/>
    </cofactor>
</comment>
<evidence type="ECO:0000256" key="8">
    <source>
        <dbReference type="ARBA" id="ARBA00048449"/>
    </source>
</evidence>
<feature type="binding site" evidence="9">
    <location>
        <position position="296"/>
    </location>
    <ligand>
        <name>pyridoxal 5'-phosphate</name>
        <dbReference type="ChEBI" id="CHEBI:597326"/>
    </ligand>
</feature>
<dbReference type="InterPro" id="IPR049704">
    <property type="entry name" value="Aminotrans_3_PPA_site"/>
</dbReference>
<keyword evidence="6 9" id="KW-0093">Biotin biosynthesis</keyword>
<feature type="site" description="Participates in the substrate recognition with KAPA and in a stacking interaction with the adenine ring of SAM" evidence="9">
    <location>
        <position position="58"/>
    </location>
</feature>
<accession>Q08X16</accession>
<evidence type="ECO:0000256" key="6">
    <source>
        <dbReference type="ARBA" id="ARBA00022756"/>
    </source>
</evidence>
<evidence type="ECO:0000256" key="2">
    <source>
        <dbReference type="ARBA" id="ARBA00005063"/>
    </source>
</evidence>
<dbReference type="InterPro" id="IPR005814">
    <property type="entry name" value="Aminotrans_3"/>
</dbReference>
<dbReference type="GO" id="GO:0009102">
    <property type="term" value="P:biotin biosynthetic process"/>
    <property type="evidence" value="ECO:0007669"/>
    <property type="project" value="UniProtKB-UniRule"/>
</dbReference>
<feature type="binding site" evidence="9">
    <location>
        <position position="325"/>
    </location>
    <ligand>
        <name>substrate</name>
    </ligand>
</feature>
<comment type="catalytic activity">
    <reaction evidence="8 9">
        <text>(8S)-8-amino-7-oxononanoate + S-adenosyl-L-methionine = S-adenosyl-4-methylsulfanyl-2-oxobutanoate + (7R,8S)-7,8-diammoniononanoate</text>
        <dbReference type="Rhea" id="RHEA:16861"/>
        <dbReference type="ChEBI" id="CHEBI:16490"/>
        <dbReference type="ChEBI" id="CHEBI:59789"/>
        <dbReference type="ChEBI" id="CHEBI:149468"/>
        <dbReference type="ChEBI" id="CHEBI:149469"/>
        <dbReference type="EC" id="2.6.1.62"/>
    </reaction>
</comment>
<evidence type="ECO:0000256" key="5">
    <source>
        <dbReference type="ARBA" id="ARBA00022691"/>
    </source>
</evidence>
<reference evidence="10 11" key="1">
    <citation type="submission" date="2006-04" db="EMBL/GenBank/DDBJ databases">
        <authorList>
            <person name="Nierman W.C."/>
        </authorList>
    </citation>
    <scope>NUCLEOTIDE SEQUENCE [LARGE SCALE GENOMIC DNA]</scope>
    <source>
        <strain evidence="10 11">DW4/3-1</strain>
    </source>
</reference>
<feature type="binding site" evidence="9">
    <location>
        <position position="358"/>
    </location>
    <ligand>
        <name>substrate</name>
    </ligand>
</feature>
<comment type="similarity">
    <text evidence="9">Belongs to the class-III pyridoxal-phosphate-dependent aminotransferase family. BioA subfamily.</text>
</comment>
<evidence type="ECO:0000313" key="10">
    <source>
        <dbReference type="EMBL" id="EAU65043.1"/>
    </source>
</evidence>
<sequence>MPDVREGKAADAWRGCEEAGGRAERAAGAVCQPGWKEGASVKREDIVSLDKRHVWHPYTAMEAYIGVTDPLVVVGSEGPYLVDADGRRYLDANGSWWVSTLGHRHPRLVKALVEQAGTLAHVSLAGVTHEPAARLAAELVALAPGAGKEGVPGGERLSRVFYVDNGSTAVEVAIKMAAQYWAQNGRPRRTRFITLSGAFHGETLGATSVGGVPAFRDVFGPLLFDVVHVPSPSEEGGWERAFAEVERALKAFPDEVAGVIVEPVVQGAAGMQVYAPAFVRAVREATRAVDTFLIADEVFTGLGRTGARFACELGGVVPDLLCLAKALSGGLMPFAATLATERVFSGFLGGRERALYYGHSYCGNPLGAAVAREVLAVYRDEDVLGQVARKAPRVKAAFERMAERVPGVVRPRALGMVGAVDLGGGGYLAGGGWRVYEAARRRGLYLRPLGDTVYISPALNIPEDALEALLSGVEESLREAAAG</sequence>
<keyword evidence="3 9" id="KW-0032">Aminotransferase</keyword>
<proteinExistence type="inferred from homology"/>
<comment type="subunit">
    <text evidence="9">Homodimer.</text>
</comment>
<protein>
    <recommendedName>
        <fullName evidence="9">Adenosylmethionine-8-amino-7-oxononanoate aminotransferase</fullName>
        <ecNumber evidence="9">2.6.1.62</ecNumber>
    </recommendedName>
    <alternativeName>
        <fullName evidence="9">7,8-diamino-pelargonic acid aminotransferase</fullName>
        <shortName evidence="9">DAPA AT</shortName>
        <shortName evidence="9">DAPA aminotransferase</shortName>
    </alternativeName>
    <alternativeName>
        <fullName evidence="9">7,8-diaminononanoate synthase</fullName>
        <shortName evidence="9">DANS</shortName>
    </alternativeName>
    <alternativeName>
        <fullName evidence="9">Diaminopelargonic acid synthase</fullName>
    </alternativeName>
</protein>